<feature type="domain" description="Tyr recombinase" evidence="5">
    <location>
        <begin position="266"/>
        <end position="445"/>
    </location>
</feature>
<keyword evidence="6" id="KW-0614">Plasmid</keyword>
<evidence type="ECO:0000259" key="5">
    <source>
        <dbReference type="PROSITE" id="PS51898"/>
    </source>
</evidence>
<geneLocation type="plasmid" evidence="6 7">
    <name>p7</name>
</geneLocation>
<protein>
    <recommendedName>
        <fullName evidence="5">Tyr recombinase domain-containing protein</fullName>
    </recommendedName>
</protein>
<dbReference type="GO" id="GO:0003677">
    <property type="term" value="F:DNA binding"/>
    <property type="evidence" value="ECO:0007669"/>
    <property type="project" value="UniProtKB-KW"/>
</dbReference>
<dbReference type="InterPro" id="IPR002104">
    <property type="entry name" value="Integrase_catalytic"/>
</dbReference>
<reference evidence="6 7" key="1">
    <citation type="submission" date="2018-09" db="EMBL/GenBank/DDBJ databases">
        <title>Whole genome based analysis of evolution and adaptive divergence in Indian and Brazilian strains of Azospirillum brasilense.</title>
        <authorList>
            <person name="Singh C."/>
            <person name="Tripathi A.K."/>
        </authorList>
    </citation>
    <scope>NUCLEOTIDE SEQUENCE [LARGE SCALE GENOMIC DNA]</scope>
    <source>
        <strain evidence="6 7">MTCC4036</strain>
        <plasmid evidence="6 7">p7</plasmid>
    </source>
</reference>
<accession>A0A4D8QCL8</accession>
<dbReference type="Proteomes" id="UP000298596">
    <property type="component" value="Plasmid p7"/>
</dbReference>
<evidence type="ECO:0000313" key="6">
    <source>
        <dbReference type="EMBL" id="QCO07474.1"/>
    </source>
</evidence>
<gene>
    <name evidence="6" type="ORF">D3867_36945</name>
</gene>
<keyword evidence="2" id="KW-0229">DNA integration</keyword>
<dbReference type="Gene3D" id="1.10.443.10">
    <property type="entry name" value="Intergrase catalytic core"/>
    <property type="match status" value="2"/>
</dbReference>
<dbReference type="InterPro" id="IPR011010">
    <property type="entry name" value="DNA_brk_join_enz"/>
</dbReference>
<dbReference type="InterPro" id="IPR050090">
    <property type="entry name" value="Tyrosine_recombinase_XerCD"/>
</dbReference>
<dbReference type="GO" id="GO:0015074">
    <property type="term" value="P:DNA integration"/>
    <property type="evidence" value="ECO:0007669"/>
    <property type="project" value="UniProtKB-KW"/>
</dbReference>
<proteinExistence type="inferred from homology"/>
<dbReference type="GO" id="GO:0006310">
    <property type="term" value="P:DNA recombination"/>
    <property type="evidence" value="ECO:0007669"/>
    <property type="project" value="UniProtKB-KW"/>
</dbReference>
<name>A0A4D8QCL8_AZOBR</name>
<dbReference type="Pfam" id="PF00589">
    <property type="entry name" value="Phage_integrase"/>
    <property type="match status" value="1"/>
</dbReference>
<comment type="similarity">
    <text evidence="1">Belongs to the 'phage' integrase family.</text>
</comment>
<dbReference type="AlphaFoldDB" id="A0A4D8QCL8"/>
<organism evidence="6 7">
    <name type="scientific">Azospirillum brasilense</name>
    <dbReference type="NCBI Taxonomy" id="192"/>
    <lineage>
        <taxon>Bacteria</taxon>
        <taxon>Pseudomonadati</taxon>
        <taxon>Pseudomonadota</taxon>
        <taxon>Alphaproteobacteria</taxon>
        <taxon>Rhodospirillales</taxon>
        <taxon>Azospirillaceae</taxon>
        <taxon>Azospirillum</taxon>
    </lineage>
</organism>
<dbReference type="PROSITE" id="PS51898">
    <property type="entry name" value="TYR_RECOMBINASE"/>
    <property type="match status" value="1"/>
</dbReference>
<evidence type="ECO:0000256" key="2">
    <source>
        <dbReference type="ARBA" id="ARBA00022908"/>
    </source>
</evidence>
<sequence length="447" mass="48691">MERWSIVRIEEVASNIEVIEAEVVTETSGTALTVAAPVASGISTTLANQADSDDHLVDLWVNSKGKKSRPGYARAARFFWEFLAGHDRPVHDLARVRVGDLQAFIAHLETRPPEHPRRPAKPGEVIGANTRKNIVNAIKSLLSFGHRIGYLPYNVGSVVRGPGTAATVDKRILTVAQVHRLLDGGPEARNRAIRALSRVPDIRLSHLTALTWGNLTTTDGGGLAFVKGRSQRPVGVLIDEATWGLLQALKAETRNAGADDPVFPNERGGALEAEEARYLIETQQRDHALVSLAYACAGRISELVGLKHKDLRERDGGAGTVHLFGKGEKSRWVRLPKSTWNLLMALQEENRLRGFDVGDEAPVFRSRKGGHMDPSSAHAVVKAAAARAGLKPGTSMHWLRHSHASHALKQKAPVHLVKESLGHSNIATTDVYLHIDTDESSSDYLSL</sequence>
<dbReference type="EMBL" id="CP032337">
    <property type="protein sequence ID" value="QCO07474.1"/>
    <property type="molecule type" value="Genomic_DNA"/>
</dbReference>
<keyword evidence="4" id="KW-0233">DNA recombination</keyword>
<evidence type="ECO:0000313" key="7">
    <source>
        <dbReference type="Proteomes" id="UP000298596"/>
    </source>
</evidence>
<dbReference type="PANTHER" id="PTHR30349">
    <property type="entry name" value="PHAGE INTEGRASE-RELATED"/>
    <property type="match status" value="1"/>
</dbReference>
<evidence type="ECO:0000256" key="3">
    <source>
        <dbReference type="ARBA" id="ARBA00023125"/>
    </source>
</evidence>
<evidence type="ECO:0000256" key="4">
    <source>
        <dbReference type="ARBA" id="ARBA00023172"/>
    </source>
</evidence>
<dbReference type="InterPro" id="IPR013762">
    <property type="entry name" value="Integrase-like_cat_sf"/>
</dbReference>
<evidence type="ECO:0000256" key="1">
    <source>
        <dbReference type="ARBA" id="ARBA00008857"/>
    </source>
</evidence>
<keyword evidence="3" id="KW-0238">DNA-binding</keyword>
<dbReference type="SUPFAM" id="SSF56349">
    <property type="entry name" value="DNA breaking-rejoining enzymes"/>
    <property type="match status" value="2"/>
</dbReference>
<dbReference type="PANTHER" id="PTHR30349:SF41">
    <property type="entry name" value="INTEGRASE_RECOMBINASE PROTEIN MJ0367-RELATED"/>
    <property type="match status" value="1"/>
</dbReference>